<organism evidence="2 3">
    <name type="scientific">Candidatus Aphodosoma intestinipullorum</name>
    <dbReference type="NCBI Taxonomy" id="2840674"/>
    <lineage>
        <taxon>Bacteria</taxon>
        <taxon>Pseudomonadati</taxon>
        <taxon>Bacteroidota</taxon>
        <taxon>Bacteroidia</taxon>
        <taxon>Bacteroidales</taxon>
        <taxon>Candidatus Aphodosoma</taxon>
    </lineage>
</organism>
<reference evidence="2" key="1">
    <citation type="submission" date="2020-10" db="EMBL/GenBank/DDBJ databases">
        <authorList>
            <person name="Gilroy R."/>
        </authorList>
    </citation>
    <scope>NUCLEOTIDE SEQUENCE</scope>
    <source>
        <strain evidence="2">3924</strain>
    </source>
</reference>
<feature type="transmembrane region" description="Helical" evidence="1">
    <location>
        <begin position="32"/>
        <end position="52"/>
    </location>
</feature>
<feature type="transmembrane region" description="Helical" evidence="1">
    <location>
        <begin position="7"/>
        <end position="26"/>
    </location>
</feature>
<keyword evidence="1" id="KW-1133">Transmembrane helix</keyword>
<keyword evidence="1" id="KW-0472">Membrane</keyword>
<dbReference type="Proteomes" id="UP000712007">
    <property type="component" value="Unassembled WGS sequence"/>
</dbReference>
<dbReference type="AlphaFoldDB" id="A0A940DJL4"/>
<protein>
    <submittedName>
        <fullName evidence="2">Uncharacterized protein</fullName>
    </submittedName>
</protein>
<reference evidence="2" key="2">
    <citation type="journal article" date="2021" name="PeerJ">
        <title>Extensive microbial diversity within the chicken gut microbiome revealed by metagenomics and culture.</title>
        <authorList>
            <person name="Gilroy R."/>
            <person name="Ravi A."/>
            <person name="Getino M."/>
            <person name="Pursley I."/>
            <person name="Horton D.L."/>
            <person name="Alikhan N.F."/>
            <person name="Baker D."/>
            <person name="Gharbi K."/>
            <person name="Hall N."/>
            <person name="Watson M."/>
            <person name="Adriaenssens E.M."/>
            <person name="Foster-Nyarko E."/>
            <person name="Jarju S."/>
            <person name="Secka A."/>
            <person name="Antonio M."/>
            <person name="Oren A."/>
            <person name="Chaudhuri R.R."/>
            <person name="La Ragione R."/>
            <person name="Hildebrand F."/>
            <person name="Pallen M.J."/>
        </authorList>
    </citation>
    <scope>NUCLEOTIDE SEQUENCE</scope>
    <source>
        <strain evidence="2">3924</strain>
    </source>
</reference>
<sequence>MNNKQSAAAFILFAVFVITALIINFAVEWGEWVKRLVLSVLLFILVLIYYIVTKDSNGGGENTTDGQSSDENQ</sequence>
<evidence type="ECO:0000313" key="3">
    <source>
        <dbReference type="Proteomes" id="UP000712007"/>
    </source>
</evidence>
<comment type="caution">
    <text evidence="2">The sequence shown here is derived from an EMBL/GenBank/DDBJ whole genome shotgun (WGS) entry which is preliminary data.</text>
</comment>
<name>A0A940DJL4_9BACT</name>
<proteinExistence type="predicted"/>
<gene>
    <name evidence="2" type="ORF">IAC51_04195</name>
</gene>
<dbReference type="EMBL" id="JADIMV010000071">
    <property type="protein sequence ID" value="MBO8439833.1"/>
    <property type="molecule type" value="Genomic_DNA"/>
</dbReference>
<accession>A0A940DJL4</accession>
<evidence type="ECO:0000313" key="2">
    <source>
        <dbReference type="EMBL" id="MBO8439833.1"/>
    </source>
</evidence>
<evidence type="ECO:0000256" key="1">
    <source>
        <dbReference type="SAM" id="Phobius"/>
    </source>
</evidence>
<keyword evidence="1" id="KW-0812">Transmembrane</keyword>